<keyword evidence="3" id="KW-0808">Transferase</keyword>
<dbReference type="Proteomes" id="UP000683429">
    <property type="component" value="Chromosome"/>
</dbReference>
<dbReference type="PANTHER" id="PTHR43179:SF7">
    <property type="entry name" value="RHAMNOSYLTRANSFERASE WBBL"/>
    <property type="match status" value="1"/>
</dbReference>
<gene>
    <name evidence="2" type="ORF">KP014_00535</name>
    <name evidence="3" type="ORF">SAMN04487895_10228</name>
</gene>
<dbReference type="EMBL" id="CP076607">
    <property type="protein sequence ID" value="QWU15811.1"/>
    <property type="molecule type" value="Genomic_DNA"/>
</dbReference>
<evidence type="ECO:0000313" key="2">
    <source>
        <dbReference type="EMBL" id="QWU15811.1"/>
    </source>
</evidence>
<dbReference type="EC" id="2.4.-.-" evidence="2"/>
<organism evidence="3 4">
    <name type="scientific">Paenibacillus sophorae</name>
    <dbReference type="NCBI Taxonomy" id="1333845"/>
    <lineage>
        <taxon>Bacteria</taxon>
        <taxon>Bacillati</taxon>
        <taxon>Bacillota</taxon>
        <taxon>Bacilli</taxon>
        <taxon>Bacillales</taxon>
        <taxon>Paenibacillaceae</taxon>
        <taxon>Paenibacillus</taxon>
    </lineage>
</organism>
<evidence type="ECO:0000313" key="5">
    <source>
        <dbReference type="Proteomes" id="UP000683429"/>
    </source>
</evidence>
<dbReference type="PANTHER" id="PTHR43179">
    <property type="entry name" value="RHAMNOSYLTRANSFERASE WBBL"/>
    <property type="match status" value="1"/>
</dbReference>
<reference evidence="3 4" key="1">
    <citation type="submission" date="2016-10" db="EMBL/GenBank/DDBJ databases">
        <authorList>
            <person name="de Groot N.N."/>
        </authorList>
    </citation>
    <scope>NUCLEOTIDE SEQUENCE [LARGE SCALE GENOMIC DNA]</scope>
    <source>
        <strain evidence="3 4">CGMCC 1.10238</strain>
    </source>
</reference>
<dbReference type="InterPro" id="IPR029044">
    <property type="entry name" value="Nucleotide-diphossugar_trans"/>
</dbReference>
<name>A0A1H8I1Q1_9BACL</name>
<evidence type="ECO:0000259" key="1">
    <source>
        <dbReference type="Pfam" id="PF00535"/>
    </source>
</evidence>
<dbReference type="STRING" id="1333845.SAMN04487895_10228"/>
<protein>
    <submittedName>
        <fullName evidence="2 3">Glycosyltransferase</fullName>
        <ecNumber evidence="2">2.4.-.-</ecNumber>
    </submittedName>
</protein>
<feature type="domain" description="Glycosyltransferase 2-like" evidence="1">
    <location>
        <begin position="226"/>
        <end position="335"/>
    </location>
</feature>
<feature type="domain" description="Glycosyltransferase 2-like" evidence="1">
    <location>
        <begin position="483"/>
        <end position="659"/>
    </location>
</feature>
<dbReference type="GO" id="GO:0016757">
    <property type="term" value="F:glycosyltransferase activity"/>
    <property type="evidence" value="ECO:0007669"/>
    <property type="project" value="UniProtKB-KW"/>
</dbReference>
<dbReference type="EMBL" id="FODH01000002">
    <property type="protein sequence ID" value="SEN61828.1"/>
    <property type="molecule type" value="Genomic_DNA"/>
</dbReference>
<keyword evidence="2" id="KW-0328">Glycosyltransferase</keyword>
<dbReference type="CDD" id="cd04184">
    <property type="entry name" value="GT2_RfbC_Mx_like"/>
    <property type="match status" value="1"/>
</dbReference>
<dbReference type="Proteomes" id="UP000198809">
    <property type="component" value="Unassembled WGS sequence"/>
</dbReference>
<dbReference type="Pfam" id="PF00535">
    <property type="entry name" value="Glycos_transf_2"/>
    <property type="match status" value="2"/>
</dbReference>
<proteinExistence type="predicted"/>
<dbReference type="SUPFAM" id="SSF53448">
    <property type="entry name" value="Nucleotide-diphospho-sugar transferases"/>
    <property type="match status" value="2"/>
</dbReference>
<sequence length="780" mass="89407">MFSRLKSIFFILLGVFGVKSKLKLIPLNDLKKDGDRWISFGADPSFLVDGKFGNGWNEMSWSSNAGERIPLKMYWDDGEGFNEGRSLIIGEITKGNSNTKTYLYIPDDAIAIRLDPGEKKLDFSFSSLKMKKVSRICVAVKALRNYSSQRGYGYRGIVSLIRKVLNAIKTSGMKSLWVNAKQIMEYNSNSMVNDYSSWLEKSRFLEKEISQINDEIEAFEYKPLISIILPVYNIEEVWLRKCIDSVLAQYYSNWELCISDDASTKLHITKVLEEYKARDSRIKVVYRNENGHISKSSNSALEIATGEFIALLDHDDELTQDALYENALLLNRFRDADIIYSDEDKISIQGERFSPFFKPDWSPDLLLSQMYICHLTVCRKSLVDQVGGFREGYEGSQDFDLMLRVTELTNNIYHIPKILYHWRAIQNSTASSGTSKDYTHIAGLKAVEDAIDRRKLSATVVSIEGHSNIYLTKFKPTSNPKISIIIPTKNMASVLKTCLDSIFTRTRYYNYEVIIIDNGSTEPEIFELYKYWEKNEEERFKVYVLDIPFNYSKLNNFGAEKASGDLLLLLNNDTEVISEDWLQEMAGQAIRPEIGAVGACLYYPDKTLQHGGVILGLGGVAGHSHKHFASDSSGYYRRLKIVSNYTAVTAACLMIRKEIFFEANGLEEELQVAFNDVDFCLKVWSLGYNNLWLPHVKLYHYESKSRGYEDTPEKQFRFAGEIEWVKNRWSRILNNDPAYNPNLTKDKEDFSIGTPSEIYENNLSIMRCKKEKAHSIEVNI</sequence>
<dbReference type="AlphaFoldDB" id="A0A1H8I1Q1"/>
<keyword evidence="5" id="KW-1185">Reference proteome</keyword>
<evidence type="ECO:0000313" key="4">
    <source>
        <dbReference type="Proteomes" id="UP000198809"/>
    </source>
</evidence>
<accession>A0A1H8I1Q1</accession>
<dbReference type="Gene3D" id="3.90.550.10">
    <property type="entry name" value="Spore Coat Polysaccharide Biosynthesis Protein SpsA, Chain A"/>
    <property type="match status" value="2"/>
</dbReference>
<reference evidence="2 5" key="2">
    <citation type="submission" date="2021-06" db="EMBL/GenBank/DDBJ databases">
        <title>Whole genome sequence of Paenibacillus sophorae DSM23020 for comparative genomics.</title>
        <authorList>
            <person name="Kim M.-J."/>
            <person name="Lee G."/>
            <person name="Shin J.-H."/>
        </authorList>
    </citation>
    <scope>NUCLEOTIDE SEQUENCE [LARGE SCALE GENOMIC DNA]</scope>
    <source>
        <strain evidence="2 5">DSM 23020</strain>
    </source>
</reference>
<evidence type="ECO:0000313" key="3">
    <source>
        <dbReference type="EMBL" id="SEN61828.1"/>
    </source>
</evidence>
<dbReference type="InterPro" id="IPR001173">
    <property type="entry name" value="Glyco_trans_2-like"/>
</dbReference>
<dbReference type="RefSeq" id="WP_063619562.1">
    <property type="nucleotide sequence ID" value="NZ_CP076607.1"/>
</dbReference>